<comment type="caution">
    <text evidence="1">The sequence shown here is derived from an EMBL/GenBank/DDBJ whole genome shotgun (WGS) entry which is preliminary data.</text>
</comment>
<gene>
    <name evidence="1" type="ORF">CWATWH8502_4087</name>
</gene>
<reference evidence="1 2" key="1">
    <citation type="submission" date="2013-01" db="EMBL/GenBank/DDBJ databases">
        <authorList>
            <person name="Bench S."/>
        </authorList>
    </citation>
    <scope>NUCLEOTIDE SEQUENCE [LARGE SCALE GENOMIC DNA]</scope>
    <source>
        <strain evidence="1 2">WH 8502</strain>
    </source>
</reference>
<dbReference type="Proteomes" id="UP000018348">
    <property type="component" value="Unassembled WGS sequence"/>
</dbReference>
<proteinExistence type="predicted"/>
<dbReference type="EMBL" id="CAQK01000115">
    <property type="protein sequence ID" value="CCQ49314.1"/>
    <property type="molecule type" value="Genomic_DNA"/>
</dbReference>
<protein>
    <submittedName>
        <fullName evidence="1">Uncharacterized protein</fullName>
    </submittedName>
</protein>
<organism evidence="1 2">
    <name type="scientific">Crocosphaera watsonii WH 8502</name>
    <dbReference type="NCBI Taxonomy" id="423474"/>
    <lineage>
        <taxon>Bacteria</taxon>
        <taxon>Bacillati</taxon>
        <taxon>Cyanobacteriota</taxon>
        <taxon>Cyanophyceae</taxon>
        <taxon>Oscillatoriophycideae</taxon>
        <taxon>Chroococcales</taxon>
        <taxon>Aphanothecaceae</taxon>
        <taxon>Crocosphaera</taxon>
    </lineage>
</organism>
<dbReference type="AlphaFoldDB" id="T2I8Z6"/>
<reference evidence="1 2" key="2">
    <citation type="submission" date="2013-09" db="EMBL/GenBank/DDBJ databases">
        <title>Whole genome comparison of six Crocosphaera watsonii strains with differing phenotypes.</title>
        <authorList>
            <person name="Bench S.R."/>
            <person name="Heller P."/>
            <person name="Frank I."/>
            <person name="Arciniega M."/>
            <person name="Shilova I.N."/>
            <person name="Zehr J.P."/>
        </authorList>
    </citation>
    <scope>NUCLEOTIDE SEQUENCE [LARGE SCALE GENOMIC DNA]</scope>
    <source>
        <strain evidence="1 2">WH 8502</strain>
    </source>
</reference>
<evidence type="ECO:0000313" key="2">
    <source>
        <dbReference type="Proteomes" id="UP000018348"/>
    </source>
</evidence>
<name>T2I8Z6_CROWT</name>
<evidence type="ECO:0000313" key="1">
    <source>
        <dbReference type="EMBL" id="CCQ49314.1"/>
    </source>
</evidence>
<accession>T2I8Z6</accession>
<sequence>MVTDIKDIFVIKYNITTLPIIPPFLRGVRGDRKKITTLQLFPPF</sequence>